<gene>
    <name evidence="2" type="ORF">ABR69_00020</name>
</gene>
<dbReference type="InterPro" id="IPR050276">
    <property type="entry name" value="MshD_Acetyltransferase"/>
</dbReference>
<feature type="domain" description="N-acetyltransferase" evidence="1">
    <location>
        <begin position="7"/>
        <end position="173"/>
    </location>
</feature>
<dbReference type="Proteomes" id="UP000051934">
    <property type="component" value="Unassembled WGS sequence"/>
</dbReference>
<evidence type="ECO:0000259" key="1">
    <source>
        <dbReference type="PROSITE" id="PS51186"/>
    </source>
</evidence>
<name>A0A0R2S4R6_9GAMM</name>
<evidence type="ECO:0000313" key="3">
    <source>
        <dbReference type="Proteomes" id="UP000051934"/>
    </source>
</evidence>
<dbReference type="PROSITE" id="PS51186">
    <property type="entry name" value="GNAT"/>
    <property type="match status" value="1"/>
</dbReference>
<dbReference type="AlphaFoldDB" id="A0A0R2S4R6"/>
<dbReference type="PANTHER" id="PTHR43617">
    <property type="entry name" value="L-AMINO ACID N-ACETYLTRANSFERASE"/>
    <property type="match status" value="1"/>
</dbReference>
<comment type="caution">
    <text evidence="2">The sequence shown here is derived from an EMBL/GenBank/DDBJ whole genome shotgun (WGS) entry which is preliminary data.</text>
</comment>
<evidence type="ECO:0000313" key="2">
    <source>
        <dbReference type="EMBL" id="KRO69820.1"/>
    </source>
</evidence>
<dbReference type="Gene3D" id="3.40.630.30">
    <property type="match status" value="1"/>
</dbReference>
<dbReference type="CDD" id="cd04301">
    <property type="entry name" value="NAT_SF"/>
    <property type="match status" value="1"/>
</dbReference>
<organism evidence="2 3">
    <name type="scientific">OM182 bacterium BACL3 MAG-120507-bin80</name>
    <dbReference type="NCBI Taxonomy" id="1655577"/>
    <lineage>
        <taxon>Bacteria</taxon>
        <taxon>Pseudomonadati</taxon>
        <taxon>Pseudomonadota</taxon>
        <taxon>Gammaproteobacteria</taxon>
        <taxon>OMG group</taxon>
        <taxon>OM182 clade</taxon>
    </lineage>
</organism>
<sequence>MPTFSRYNIRLSQIEDTAKVLSLYRDVAEKPGGLARLPFEITSHYVENFLKATVSRGLGFVAVDNNDDVVAEIHAYSPEIFCFSHVLTDLTIAVHPRFQGDGIGRALFEQFLSIVAAERAHISRVELIVRESNERALAFYESLGFEREGEMRGRILNADGSLESDIPMAWRLRAKRE</sequence>
<dbReference type="SUPFAM" id="SSF55729">
    <property type="entry name" value="Acyl-CoA N-acyltransferases (Nat)"/>
    <property type="match status" value="1"/>
</dbReference>
<accession>A0A0R2S4R6</accession>
<protein>
    <recommendedName>
        <fullName evidence="1">N-acetyltransferase domain-containing protein</fullName>
    </recommendedName>
</protein>
<reference evidence="2 3" key="1">
    <citation type="submission" date="2015-10" db="EMBL/GenBank/DDBJ databases">
        <title>Metagenome-Assembled Genomes uncover a global brackish microbiome.</title>
        <authorList>
            <person name="Hugerth L.W."/>
            <person name="Larsson J."/>
            <person name="Alneberg J."/>
            <person name="Lindh M.V."/>
            <person name="Legrand C."/>
            <person name="Pinhassi J."/>
            <person name="Andersson A.F."/>
        </authorList>
    </citation>
    <scope>NUCLEOTIDE SEQUENCE [LARGE SCALE GENOMIC DNA]</scope>
    <source>
        <strain evidence="2">BACL4 MAG-120507-bin80</strain>
    </source>
</reference>
<proteinExistence type="predicted"/>
<dbReference type="GO" id="GO:0016747">
    <property type="term" value="F:acyltransferase activity, transferring groups other than amino-acyl groups"/>
    <property type="evidence" value="ECO:0007669"/>
    <property type="project" value="InterPro"/>
</dbReference>
<dbReference type="Pfam" id="PF00583">
    <property type="entry name" value="Acetyltransf_1"/>
    <property type="match status" value="1"/>
</dbReference>
<dbReference type="EMBL" id="LIBB01000459">
    <property type="protein sequence ID" value="KRO69820.1"/>
    <property type="molecule type" value="Genomic_DNA"/>
</dbReference>
<dbReference type="InterPro" id="IPR000182">
    <property type="entry name" value="GNAT_dom"/>
</dbReference>
<dbReference type="InterPro" id="IPR016181">
    <property type="entry name" value="Acyl_CoA_acyltransferase"/>
</dbReference>